<evidence type="ECO:0000313" key="1">
    <source>
        <dbReference type="EMBL" id="MCD5564250.1"/>
    </source>
</evidence>
<organism evidence="1 2">
    <name type="scientific">Lactobacillus delbrueckii subsp. lactis</name>
    <dbReference type="NCBI Taxonomy" id="29397"/>
    <lineage>
        <taxon>Bacteria</taxon>
        <taxon>Bacillati</taxon>
        <taxon>Bacillota</taxon>
        <taxon>Bacilli</taxon>
        <taxon>Lactobacillales</taxon>
        <taxon>Lactobacillaceae</taxon>
        <taxon>Lactobacillus</taxon>
    </lineage>
</organism>
<comment type="caution">
    <text evidence="1">The sequence shown here is derived from an EMBL/GenBank/DDBJ whole genome shotgun (WGS) entry which is preliminary data.</text>
</comment>
<accession>A0ABD4SJV1</accession>
<gene>
    <name evidence="1" type="ORF">LOB85_09135</name>
</gene>
<dbReference type="AlphaFoldDB" id="A0ABD4SJV1"/>
<reference evidence="1 2" key="1">
    <citation type="submission" date="2021-12" db="EMBL/GenBank/DDBJ databases">
        <title>Antimicrobial susceptibility of Lactobacillus delbrueckii subsp. lactis obtained from milk products and other habitats.</title>
        <authorList>
            <person name="Shani N."/>
        </authorList>
    </citation>
    <scope>NUCLEOTIDE SEQUENCE [LARGE SCALE GENOMIC DNA]</scope>
    <source>
        <strain evidence="1 2">FAM 21755</strain>
    </source>
</reference>
<protein>
    <submittedName>
        <fullName evidence="1">Uncharacterized protein</fullName>
    </submittedName>
</protein>
<evidence type="ECO:0000313" key="2">
    <source>
        <dbReference type="Proteomes" id="UP001200334"/>
    </source>
</evidence>
<name>A0ABD4SJV1_LACDL</name>
<dbReference type="EMBL" id="JAJNUY010000057">
    <property type="protein sequence ID" value="MCD5564250.1"/>
    <property type="molecule type" value="Genomic_DNA"/>
</dbReference>
<dbReference type="Proteomes" id="UP001200334">
    <property type="component" value="Unassembled WGS sequence"/>
</dbReference>
<sequence>GEAASFIYDIVCPKKNGIGFISTLHSKRKSVERLLRRVIIQHQISMFYFKQKILPTDVLLDIHQ</sequence>
<dbReference type="RefSeq" id="WP_231524803.1">
    <property type="nucleotide sequence ID" value="NZ_JAJNUY010000057.1"/>
</dbReference>
<proteinExistence type="predicted"/>
<feature type="non-terminal residue" evidence="1">
    <location>
        <position position="1"/>
    </location>
</feature>